<feature type="compositionally biased region" description="Basic and acidic residues" evidence="1">
    <location>
        <begin position="34"/>
        <end position="107"/>
    </location>
</feature>
<name>A0ABU1GT18_9GAMM</name>
<comment type="caution">
    <text evidence="3">The sequence shown here is derived from an EMBL/GenBank/DDBJ whole genome shotgun (WGS) entry which is preliminary data.</text>
</comment>
<keyword evidence="4" id="KW-1185">Reference proteome</keyword>
<evidence type="ECO:0000256" key="2">
    <source>
        <dbReference type="SAM" id="SignalP"/>
    </source>
</evidence>
<evidence type="ECO:0000313" key="4">
    <source>
        <dbReference type="Proteomes" id="UP001269375"/>
    </source>
</evidence>
<dbReference type="RefSeq" id="WP_251592533.1">
    <property type="nucleotide sequence ID" value="NZ_JAMLJI010000002.1"/>
</dbReference>
<reference evidence="3 4" key="1">
    <citation type="submission" date="2023-04" db="EMBL/GenBank/DDBJ databases">
        <title>A long-awaited taxogenomic arrangement of the family Halomonadaceae.</title>
        <authorList>
            <person name="De La Haba R."/>
            <person name="Chuvochina M."/>
            <person name="Wittouck S."/>
            <person name="Arahal D.R."/>
            <person name="Sanchez-Porro C."/>
            <person name="Hugenholtz P."/>
            <person name="Ventosa A."/>
        </authorList>
    </citation>
    <scope>NUCLEOTIDE SEQUENCE [LARGE SCALE GENOMIC DNA]</scope>
    <source>
        <strain evidence="3 4">DSM 22428</strain>
    </source>
</reference>
<evidence type="ECO:0000313" key="3">
    <source>
        <dbReference type="EMBL" id="MDR5894970.1"/>
    </source>
</evidence>
<organism evidence="3 4">
    <name type="scientific">Larsenimonas suaedae</name>
    <dbReference type="NCBI Taxonomy" id="1851019"/>
    <lineage>
        <taxon>Bacteria</taxon>
        <taxon>Pseudomonadati</taxon>
        <taxon>Pseudomonadota</taxon>
        <taxon>Gammaproteobacteria</taxon>
        <taxon>Oceanospirillales</taxon>
        <taxon>Halomonadaceae</taxon>
        <taxon>Larsenimonas</taxon>
    </lineage>
</organism>
<feature type="signal peptide" evidence="2">
    <location>
        <begin position="1"/>
        <end position="27"/>
    </location>
</feature>
<evidence type="ECO:0000256" key="1">
    <source>
        <dbReference type="SAM" id="MobiDB-lite"/>
    </source>
</evidence>
<protein>
    <recommendedName>
        <fullName evidence="5">DUF4148 domain-containing protein</fullName>
    </recommendedName>
</protein>
<accession>A0ABU1GT18</accession>
<sequence>MIFRYVKTGSLVMAGLAGLLLSLSSPAYDQSDNGADRFDTNKAQARRELQEQRRTVDRQARELQRDQRRSARNPMHHDVIDRDNRQRDRIQLERSRDTLRDRQNEAR</sequence>
<dbReference type="Proteomes" id="UP001269375">
    <property type="component" value="Unassembled WGS sequence"/>
</dbReference>
<proteinExistence type="predicted"/>
<evidence type="ECO:0008006" key="5">
    <source>
        <dbReference type="Google" id="ProtNLM"/>
    </source>
</evidence>
<gene>
    <name evidence="3" type="ORF">QC825_02625</name>
</gene>
<feature type="region of interest" description="Disordered" evidence="1">
    <location>
        <begin position="25"/>
        <end position="107"/>
    </location>
</feature>
<feature type="chain" id="PRO_5045291348" description="DUF4148 domain-containing protein" evidence="2">
    <location>
        <begin position="28"/>
        <end position="107"/>
    </location>
</feature>
<dbReference type="EMBL" id="JARWAO010000001">
    <property type="protein sequence ID" value="MDR5894970.1"/>
    <property type="molecule type" value="Genomic_DNA"/>
</dbReference>
<keyword evidence="2" id="KW-0732">Signal</keyword>